<evidence type="ECO:0000313" key="3">
    <source>
        <dbReference type="EMBL" id="ALO42970.1"/>
    </source>
</evidence>
<dbReference type="Proteomes" id="UP000061457">
    <property type="component" value="Chromosome I"/>
</dbReference>
<feature type="signal peptide" evidence="1">
    <location>
        <begin position="1"/>
        <end position="22"/>
    </location>
</feature>
<dbReference type="SUPFAM" id="SSF53850">
    <property type="entry name" value="Periplasmic binding protein-like II"/>
    <property type="match status" value="1"/>
</dbReference>
<dbReference type="KEGG" id="pphe:PP2015_2478"/>
<evidence type="ECO:0000259" key="2">
    <source>
        <dbReference type="Pfam" id="PF00497"/>
    </source>
</evidence>
<evidence type="ECO:0000256" key="1">
    <source>
        <dbReference type="SAM" id="SignalP"/>
    </source>
</evidence>
<keyword evidence="4" id="KW-1185">Reference proteome</keyword>
<dbReference type="OrthoDB" id="5292475at2"/>
<dbReference type="Pfam" id="PF00497">
    <property type="entry name" value="SBP_bac_3"/>
    <property type="match status" value="1"/>
</dbReference>
<gene>
    <name evidence="3" type="ORF">PP2015_2478</name>
</gene>
<feature type="chain" id="PRO_5006601040" evidence="1">
    <location>
        <begin position="23"/>
        <end position="262"/>
    </location>
</feature>
<dbReference type="PATRIC" id="fig|161398.10.peg.2533"/>
<protein>
    <submittedName>
        <fullName evidence="3">Amino acid ABC transporter substrate-binding protein</fullName>
    </submittedName>
</protein>
<dbReference type="InterPro" id="IPR001638">
    <property type="entry name" value="Solute-binding_3/MltF_N"/>
</dbReference>
<accession>A0A0S2K398</accession>
<reference evidence="3 4" key="1">
    <citation type="submission" date="2015-11" db="EMBL/GenBank/DDBJ databases">
        <authorList>
            <person name="Zhang Y."/>
            <person name="Guo Z."/>
        </authorList>
    </citation>
    <scope>NUCLEOTIDE SEQUENCE [LARGE SCALE GENOMIC DNA]</scope>
    <source>
        <strain evidence="3 4">KCTC 12086</strain>
    </source>
</reference>
<evidence type="ECO:0000313" key="4">
    <source>
        <dbReference type="Proteomes" id="UP000061457"/>
    </source>
</evidence>
<dbReference type="PANTHER" id="PTHR38834:SF3">
    <property type="entry name" value="SOLUTE-BINDING PROTEIN FAMILY 3_N-TERMINAL DOMAIN-CONTAINING PROTEIN"/>
    <property type="match status" value="1"/>
</dbReference>
<sequence length="262" mass="29781">MKSFVSAILCMFIVAFSKSVWSSETLRFVAEDLYPLHFTDDKKQPKGFLVELVDKVLSECQCQGRVEIMPQARAFKEFKSHKNTLMISLLKTPQRSNEFNFLGSVYFADAYLIGLKKKSFSLLDLKSAHGLRVSTVRGYFSHHYLEKSGFSTEHDLVLAPDPASLLHMLYKERTDLVLTNTLSLDEELKSIGLDPSQIEKKLSLPDFPNELHFVANKQLSPSLAQSLSQSLQRVKLSGEYEKLLKKWQLGQTNALNLSKNMN</sequence>
<dbReference type="STRING" id="161398.PP2015_2478"/>
<dbReference type="Gene3D" id="3.40.190.10">
    <property type="entry name" value="Periplasmic binding protein-like II"/>
    <property type="match status" value="2"/>
</dbReference>
<proteinExistence type="predicted"/>
<dbReference type="AlphaFoldDB" id="A0A0S2K398"/>
<dbReference type="PANTHER" id="PTHR38834">
    <property type="entry name" value="PERIPLASMIC SUBSTRATE BINDING PROTEIN FAMILY 3"/>
    <property type="match status" value="1"/>
</dbReference>
<name>A0A0S2K398_9GAMM</name>
<dbReference type="RefSeq" id="WP_058030668.1">
    <property type="nucleotide sequence ID" value="NZ_CP013187.1"/>
</dbReference>
<keyword evidence="1" id="KW-0732">Signal</keyword>
<organism evidence="3 4">
    <name type="scientific">Pseudoalteromonas phenolica</name>
    <dbReference type="NCBI Taxonomy" id="161398"/>
    <lineage>
        <taxon>Bacteria</taxon>
        <taxon>Pseudomonadati</taxon>
        <taxon>Pseudomonadota</taxon>
        <taxon>Gammaproteobacteria</taxon>
        <taxon>Alteromonadales</taxon>
        <taxon>Pseudoalteromonadaceae</taxon>
        <taxon>Pseudoalteromonas</taxon>
    </lineage>
</organism>
<feature type="domain" description="Solute-binding protein family 3/N-terminal" evidence="2">
    <location>
        <begin position="29"/>
        <end position="247"/>
    </location>
</feature>
<dbReference type="EMBL" id="CP013187">
    <property type="protein sequence ID" value="ALO42970.1"/>
    <property type="molecule type" value="Genomic_DNA"/>
</dbReference>